<feature type="compositionally biased region" description="Polar residues" evidence="6">
    <location>
        <begin position="40"/>
        <end position="64"/>
    </location>
</feature>
<dbReference type="PANTHER" id="PTHR45765">
    <property type="entry name" value="METHIONINE--TRNA LIGASE"/>
    <property type="match status" value="1"/>
</dbReference>
<dbReference type="SUPFAM" id="SSF52374">
    <property type="entry name" value="Nucleotidylyl transferase"/>
    <property type="match status" value="1"/>
</dbReference>
<keyword evidence="5" id="KW-0030">Aminoacyl-tRNA synthetase</keyword>
<keyword evidence="4" id="KW-0648">Protein biosynthesis</keyword>
<evidence type="ECO:0000256" key="5">
    <source>
        <dbReference type="ARBA" id="ARBA00023146"/>
    </source>
</evidence>
<dbReference type="AlphaFoldDB" id="A0A2U1KWL3"/>
<dbReference type="Gene3D" id="3.40.50.620">
    <property type="entry name" value="HUPs"/>
    <property type="match status" value="1"/>
</dbReference>
<evidence type="ECO:0000259" key="7">
    <source>
        <dbReference type="Pfam" id="PF09334"/>
    </source>
</evidence>
<evidence type="ECO:0000313" key="8">
    <source>
        <dbReference type="EMBL" id="PWA41120.1"/>
    </source>
</evidence>
<comment type="caution">
    <text evidence="8">The sequence shown here is derived from an EMBL/GenBank/DDBJ whole genome shotgun (WGS) entry which is preliminary data.</text>
</comment>
<dbReference type="STRING" id="35608.A0A2U1KWL3"/>
<dbReference type="GO" id="GO:0017101">
    <property type="term" value="C:aminoacyl-tRNA synthetase multienzyme complex"/>
    <property type="evidence" value="ECO:0007669"/>
    <property type="project" value="TreeGrafter"/>
</dbReference>
<evidence type="ECO:0000313" key="9">
    <source>
        <dbReference type="Proteomes" id="UP000245207"/>
    </source>
</evidence>
<dbReference type="InterPro" id="IPR014729">
    <property type="entry name" value="Rossmann-like_a/b/a_fold"/>
</dbReference>
<dbReference type="InterPro" id="IPR023458">
    <property type="entry name" value="Met-tRNA_ligase_1"/>
</dbReference>
<evidence type="ECO:0000256" key="6">
    <source>
        <dbReference type="SAM" id="MobiDB-lite"/>
    </source>
</evidence>
<reference evidence="8 9" key="1">
    <citation type="journal article" date="2018" name="Mol. Plant">
        <title>The genome of Artemisia annua provides insight into the evolution of Asteraceae family and artemisinin biosynthesis.</title>
        <authorList>
            <person name="Shen Q."/>
            <person name="Zhang L."/>
            <person name="Liao Z."/>
            <person name="Wang S."/>
            <person name="Yan T."/>
            <person name="Shi P."/>
            <person name="Liu M."/>
            <person name="Fu X."/>
            <person name="Pan Q."/>
            <person name="Wang Y."/>
            <person name="Lv Z."/>
            <person name="Lu X."/>
            <person name="Zhang F."/>
            <person name="Jiang W."/>
            <person name="Ma Y."/>
            <person name="Chen M."/>
            <person name="Hao X."/>
            <person name="Li L."/>
            <person name="Tang Y."/>
            <person name="Lv G."/>
            <person name="Zhou Y."/>
            <person name="Sun X."/>
            <person name="Brodelius P.E."/>
            <person name="Rose J.K.C."/>
            <person name="Tang K."/>
        </authorList>
    </citation>
    <scope>NUCLEOTIDE SEQUENCE [LARGE SCALE GENOMIC DNA]</scope>
    <source>
        <strain evidence="9">cv. Huhao1</strain>
        <tissue evidence="8">Leaf</tissue>
    </source>
</reference>
<gene>
    <name evidence="8" type="ORF">CTI12_AA555480</name>
</gene>
<organism evidence="8 9">
    <name type="scientific">Artemisia annua</name>
    <name type="common">Sweet wormwood</name>
    <dbReference type="NCBI Taxonomy" id="35608"/>
    <lineage>
        <taxon>Eukaryota</taxon>
        <taxon>Viridiplantae</taxon>
        <taxon>Streptophyta</taxon>
        <taxon>Embryophyta</taxon>
        <taxon>Tracheophyta</taxon>
        <taxon>Spermatophyta</taxon>
        <taxon>Magnoliopsida</taxon>
        <taxon>eudicotyledons</taxon>
        <taxon>Gunneridae</taxon>
        <taxon>Pentapetalae</taxon>
        <taxon>asterids</taxon>
        <taxon>campanulids</taxon>
        <taxon>Asterales</taxon>
        <taxon>Asteraceae</taxon>
        <taxon>Asteroideae</taxon>
        <taxon>Anthemideae</taxon>
        <taxon>Artemisiinae</taxon>
        <taxon>Artemisia</taxon>
    </lineage>
</organism>
<feature type="region of interest" description="Disordered" evidence="6">
    <location>
        <begin position="35"/>
        <end position="73"/>
    </location>
</feature>
<dbReference type="GO" id="GO:0006431">
    <property type="term" value="P:methionyl-tRNA aminoacylation"/>
    <property type="evidence" value="ECO:0007669"/>
    <property type="project" value="TreeGrafter"/>
</dbReference>
<dbReference type="GO" id="GO:0005524">
    <property type="term" value="F:ATP binding"/>
    <property type="evidence" value="ECO:0007669"/>
    <property type="project" value="UniProtKB-KW"/>
</dbReference>
<keyword evidence="9" id="KW-1185">Reference proteome</keyword>
<protein>
    <submittedName>
        <fullName evidence="8">Methionine--tRNA ligase, cytoplasmic</fullName>
    </submittedName>
</protein>
<sequence length="166" mass="18710">MIIPNSDDPEEDVFPTHIPAHTLPDPIILPVEQHEDTENHTTQPSSFVNPETQPIAPTQPTTSVPLRRSNRSTNAPKWLKDFVGPKSSANSQYIPSADYVPLYAFWNRENWTLLKTSSVTEYLHYEEGKFSKSKGVGVFVNDAKETNIPVKVCRYYLQANRPEGGV</sequence>
<feature type="domain" description="Methionyl/Leucyl tRNA synthetase" evidence="7">
    <location>
        <begin position="104"/>
        <end position="163"/>
    </location>
</feature>
<evidence type="ECO:0000256" key="3">
    <source>
        <dbReference type="ARBA" id="ARBA00022840"/>
    </source>
</evidence>
<dbReference type="GO" id="GO:0005829">
    <property type="term" value="C:cytosol"/>
    <property type="evidence" value="ECO:0007669"/>
    <property type="project" value="TreeGrafter"/>
</dbReference>
<keyword evidence="2" id="KW-0547">Nucleotide-binding</keyword>
<dbReference type="InterPro" id="IPR015413">
    <property type="entry name" value="Methionyl/Leucyl_tRNA_Synth"/>
</dbReference>
<evidence type="ECO:0000256" key="4">
    <source>
        <dbReference type="ARBA" id="ARBA00022917"/>
    </source>
</evidence>
<name>A0A2U1KWL3_ARTAN</name>
<dbReference type="GO" id="GO:0004825">
    <property type="term" value="F:methionine-tRNA ligase activity"/>
    <property type="evidence" value="ECO:0007669"/>
    <property type="project" value="InterPro"/>
</dbReference>
<dbReference type="Proteomes" id="UP000245207">
    <property type="component" value="Unassembled WGS sequence"/>
</dbReference>
<evidence type="ECO:0000256" key="2">
    <source>
        <dbReference type="ARBA" id="ARBA00022741"/>
    </source>
</evidence>
<accession>A0A2U1KWL3</accession>
<dbReference type="OrthoDB" id="1107899at2759"/>
<dbReference type="PANTHER" id="PTHR45765:SF12">
    <property type="entry name" value="METHIONINE--TRNA LIGASE"/>
    <property type="match status" value="1"/>
</dbReference>
<keyword evidence="1 8" id="KW-0436">Ligase</keyword>
<dbReference type="Pfam" id="PF09334">
    <property type="entry name" value="tRNA-synt_1g"/>
    <property type="match status" value="1"/>
</dbReference>
<evidence type="ECO:0000256" key="1">
    <source>
        <dbReference type="ARBA" id="ARBA00022598"/>
    </source>
</evidence>
<keyword evidence="3" id="KW-0067">ATP-binding</keyword>
<proteinExistence type="predicted"/>
<dbReference type="EMBL" id="PKPP01013301">
    <property type="protein sequence ID" value="PWA41120.1"/>
    <property type="molecule type" value="Genomic_DNA"/>
</dbReference>